<feature type="domain" description="Protein kinase" evidence="19">
    <location>
        <begin position="240"/>
        <end position="494"/>
    </location>
</feature>
<keyword evidence="4" id="KW-0519">Myristate</keyword>
<keyword evidence="9 15" id="KW-0829">Tyrosine-protein kinase</keyword>
<keyword evidence="7 14" id="KW-0067">ATP-binding</keyword>
<evidence type="ECO:0000313" key="21">
    <source>
        <dbReference type="RefSeq" id="XP_031556884.1"/>
    </source>
</evidence>
<dbReference type="FunFam" id="1.10.510.10:FF:000318">
    <property type="entry name" value="Tyrosine-protein kinase"/>
    <property type="match status" value="1"/>
</dbReference>
<dbReference type="PROSITE" id="PS50001">
    <property type="entry name" value="SH2"/>
    <property type="match status" value="1"/>
</dbReference>
<keyword evidence="6 15" id="KW-0418">Kinase</keyword>
<dbReference type="Gene3D" id="1.10.510.10">
    <property type="entry name" value="Transferase(Phosphotransferase) domain 1"/>
    <property type="match status" value="1"/>
</dbReference>
<dbReference type="PROSITE" id="PS00107">
    <property type="entry name" value="PROTEIN_KINASE_ATP"/>
    <property type="match status" value="1"/>
</dbReference>
<evidence type="ECO:0000313" key="20">
    <source>
        <dbReference type="Proteomes" id="UP000515163"/>
    </source>
</evidence>
<dbReference type="GO" id="GO:0004715">
    <property type="term" value="F:non-membrane spanning protein tyrosine kinase activity"/>
    <property type="evidence" value="ECO:0007669"/>
    <property type="project" value="UniProtKB-EC"/>
</dbReference>
<dbReference type="GeneID" id="116293580"/>
<feature type="compositionally biased region" description="Pro residues" evidence="16">
    <location>
        <begin position="39"/>
        <end position="55"/>
    </location>
</feature>
<keyword evidence="3 15" id="KW-0808">Transferase</keyword>
<evidence type="ECO:0000256" key="4">
    <source>
        <dbReference type="ARBA" id="ARBA00022707"/>
    </source>
</evidence>
<keyword evidence="8 12" id="KW-0727">SH2 domain</keyword>
<evidence type="ECO:0000256" key="3">
    <source>
        <dbReference type="ARBA" id="ARBA00022679"/>
    </source>
</evidence>
<dbReference type="PANTHER" id="PTHR24418">
    <property type="entry name" value="TYROSINE-PROTEIN KINASE"/>
    <property type="match status" value="1"/>
</dbReference>
<dbReference type="Gene3D" id="3.30.200.20">
    <property type="entry name" value="Phosphorylase Kinase, domain 1"/>
    <property type="match status" value="1"/>
</dbReference>
<dbReference type="PRINTS" id="PR00109">
    <property type="entry name" value="TYRKINASE"/>
</dbReference>
<evidence type="ECO:0000256" key="1">
    <source>
        <dbReference type="ARBA" id="ARBA00022443"/>
    </source>
</evidence>
<evidence type="ECO:0000256" key="6">
    <source>
        <dbReference type="ARBA" id="ARBA00022777"/>
    </source>
</evidence>
<evidence type="ECO:0000256" key="9">
    <source>
        <dbReference type="ARBA" id="ARBA00023137"/>
    </source>
</evidence>
<keyword evidence="20" id="KW-1185">Reference proteome</keyword>
<dbReference type="SUPFAM" id="SSF55550">
    <property type="entry name" value="SH2 domain"/>
    <property type="match status" value="1"/>
</dbReference>
<keyword evidence="5 14" id="KW-0547">Nucleotide-binding</keyword>
<comment type="catalytic activity">
    <reaction evidence="11 15">
        <text>L-tyrosyl-[protein] + ATP = O-phospho-L-tyrosyl-[protein] + ADP + H(+)</text>
        <dbReference type="Rhea" id="RHEA:10596"/>
        <dbReference type="Rhea" id="RHEA-COMP:10136"/>
        <dbReference type="Rhea" id="RHEA-COMP:20101"/>
        <dbReference type="ChEBI" id="CHEBI:15378"/>
        <dbReference type="ChEBI" id="CHEBI:30616"/>
        <dbReference type="ChEBI" id="CHEBI:46858"/>
        <dbReference type="ChEBI" id="CHEBI:61978"/>
        <dbReference type="ChEBI" id="CHEBI:456216"/>
        <dbReference type="EC" id="2.7.10.2"/>
    </reaction>
</comment>
<name>A0A6P8HKI4_ACTTE</name>
<dbReference type="CDD" id="cd11845">
    <property type="entry name" value="SH3_Src_like"/>
    <property type="match status" value="1"/>
</dbReference>
<evidence type="ECO:0000256" key="13">
    <source>
        <dbReference type="PROSITE-ProRule" id="PRU00192"/>
    </source>
</evidence>
<dbReference type="InterPro" id="IPR000980">
    <property type="entry name" value="SH2"/>
</dbReference>
<keyword evidence="10" id="KW-0449">Lipoprotein</keyword>
<feature type="compositionally biased region" description="Basic and acidic residues" evidence="16">
    <location>
        <begin position="13"/>
        <end position="35"/>
    </location>
</feature>
<dbReference type="InParanoid" id="A0A6P8HKI4"/>
<dbReference type="PRINTS" id="PR00401">
    <property type="entry name" value="SH2DOMAIN"/>
</dbReference>
<dbReference type="Pfam" id="PF00017">
    <property type="entry name" value="SH2"/>
    <property type="match status" value="1"/>
</dbReference>
<dbReference type="Gene3D" id="3.30.505.10">
    <property type="entry name" value="SH2 domain"/>
    <property type="match status" value="1"/>
</dbReference>
<dbReference type="InterPro" id="IPR050198">
    <property type="entry name" value="Non-receptor_tyrosine_kinases"/>
</dbReference>
<evidence type="ECO:0000256" key="2">
    <source>
        <dbReference type="ARBA" id="ARBA00022553"/>
    </source>
</evidence>
<protein>
    <recommendedName>
        <fullName evidence="15">Tyrosine-protein kinase</fullName>
        <ecNumber evidence="15">2.7.10.2</ecNumber>
    </recommendedName>
</protein>
<dbReference type="PROSITE" id="PS50002">
    <property type="entry name" value="SH3"/>
    <property type="match status" value="1"/>
</dbReference>
<dbReference type="InterPro" id="IPR020635">
    <property type="entry name" value="Tyr_kinase_cat_dom"/>
</dbReference>
<feature type="region of interest" description="Disordered" evidence="16">
    <location>
        <begin position="1"/>
        <end position="55"/>
    </location>
</feature>
<evidence type="ECO:0000256" key="10">
    <source>
        <dbReference type="ARBA" id="ARBA00023288"/>
    </source>
</evidence>
<dbReference type="InterPro" id="IPR036028">
    <property type="entry name" value="SH3-like_dom_sf"/>
</dbReference>
<accession>A0A6P8HKI4</accession>
<evidence type="ECO:0000256" key="16">
    <source>
        <dbReference type="SAM" id="MobiDB-lite"/>
    </source>
</evidence>
<dbReference type="InterPro" id="IPR001245">
    <property type="entry name" value="Ser-Thr/Tyr_kinase_cat_dom"/>
</dbReference>
<evidence type="ECO:0000256" key="15">
    <source>
        <dbReference type="RuleBase" id="RU362096"/>
    </source>
</evidence>
<evidence type="ECO:0000256" key="7">
    <source>
        <dbReference type="ARBA" id="ARBA00022840"/>
    </source>
</evidence>
<keyword evidence="1 13" id="KW-0728">SH3 domain</keyword>
<dbReference type="PROSITE" id="PS00109">
    <property type="entry name" value="PROTEIN_KINASE_TYR"/>
    <property type="match status" value="1"/>
</dbReference>
<evidence type="ECO:0000256" key="8">
    <source>
        <dbReference type="ARBA" id="ARBA00022999"/>
    </source>
</evidence>
<feature type="domain" description="SH2" evidence="17">
    <location>
        <begin position="124"/>
        <end position="214"/>
    </location>
</feature>
<sequence>MGKCLSKKSSAVPKEDSGNENKPIDENEIIVESKRYTPNPQPVQLPIPPEPEPPSPKTAMYLALYDYDERTHEDLSFKKGEILEVNVEDLGADWWRAKSKETGAEGFIPSNYVAPMATLEAEAWYYGVIKRPEAEKILLAEQNEDGAFLIRDSSKGLFALSMRDGNQIKHYRIRKSDDGGFFIARANVFSTLNELVDHYHEKSDGLCGLLKKPCERIEKPQTMGLSYNTADQWEIARESLQLTKRLGAGNFGEVWQGIWNETTPVAVKTLKEGTMRPEAFLAEAEIMKKLIHQRLVQLYAVCSRDEPIYIVTELMPKGALLEYLRSDDGRALQINILIDMGAQIAEGMAFLEKYGYVHRDLAARNILVGNNNNVKVADFGLSRLIDEDIYCAQEGAKFPIKWTAPEACLKGQFSIKSDVWSFGILLTELVTYGRIPYPGMANREVVEQVERGYRMPRPANCPERLYDIMKDCWKKDEMARPTFETLQWQLEEFFQSDPTQYKELDQS</sequence>
<dbReference type="InterPro" id="IPR001452">
    <property type="entry name" value="SH3_domain"/>
</dbReference>
<dbReference type="Pfam" id="PF07714">
    <property type="entry name" value="PK_Tyr_Ser-Thr"/>
    <property type="match status" value="1"/>
</dbReference>
<dbReference type="InterPro" id="IPR017441">
    <property type="entry name" value="Protein_kinase_ATP_BS"/>
</dbReference>
<dbReference type="InterPro" id="IPR036860">
    <property type="entry name" value="SH2_dom_sf"/>
</dbReference>
<dbReference type="KEGG" id="aten:116293580"/>
<comment type="similarity">
    <text evidence="15">Belongs to the protein kinase superfamily. Tyr protein kinase family.</text>
</comment>
<evidence type="ECO:0000259" key="18">
    <source>
        <dbReference type="PROSITE" id="PS50002"/>
    </source>
</evidence>
<dbReference type="SUPFAM" id="SSF50044">
    <property type="entry name" value="SH3-domain"/>
    <property type="match status" value="1"/>
</dbReference>
<keyword evidence="2" id="KW-0597">Phosphoprotein</keyword>
<dbReference type="PRINTS" id="PR00452">
    <property type="entry name" value="SH3DOMAIN"/>
</dbReference>
<dbReference type="Pfam" id="PF00018">
    <property type="entry name" value="SH3_1"/>
    <property type="match status" value="1"/>
</dbReference>
<dbReference type="SUPFAM" id="SSF56112">
    <property type="entry name" value="Protein kinase-like (PK-like)"/>
    <property type="match status" value="1"/>
</dbReference>
<dbReference type="FunFam" id="3.30.200.20:FF:000036">
    <property type="entry name" value="Tyrosine-protein kinase"/>
    <property type="match status" value="1"/>
</dbReference>
<evidence type="ECO:0000259" key="19">
    <source>
        <dbReference type="PROSITE" id="PS50011"/>
    </source>
</evidence>
<reference evidence="21" key="1">
    <citation type="submission" date="2025-08" db="UniProtKB">
        <authorList>
            <consortium name="RefSeq"/>
        </authorList>
    </citation>
    <scope>IDENTIFICATION</scope>
    <source>
        <tissue evidence="21">Tentacle</tissue>
    </source>
</reference>
<organism evidence="20 21">
    <name type="scientific">Actinia tenebrosa</name>
    <name type="common">Australian red waratah sea anemone</name>
    <dbReference type="NCBI Taxonomy" id="6105"/>
    <lineage>
        <taxon>Eukaryota</taxon>
        <taxon>Metazoa</taxon>
        <taxon>Cnidaria</taxon>
        <taxon>Anthozoa</taxon>
        <taxon>Hexacorallia</taxon>
        <taxon>Actiniaria</taxon>
        <taxon>Actiniidae</taxon>
        <taxon>Actinia</taxon>
    </lineage>
</organism>
<evidence type="ECO:0000259" key="17">
    <source>
        <dbReference type="PROSITE" id="PS50001"/>
    </source>
</evidence>
<dbReference type="PROSITE" id="PS50011">
    <property type="entry name" value="PROTEIN_KINASE_DOM"/>
    <property type="match status" value="1"/>
</dbReference>
<evidence type="ECO:0000256" key="11">
    <source>
        <dbReference type="ARBA" id="ARBA00051245"/>
    </source>
</evidence>
<dbReference type="GO" id="GO:0005524">
    <property type="term" value="F:ATP binding"/>
    <property type="evidence" value="ECO:0007669"/>
    <property type="project" value="UniProtKB-UniRule"/>
</dbReference>
<dbReference type="AlphaFoldDB" id="A0A6P8HKI4"/>
<evidence type="ECO:0000256" key="12">
    <source>
        <dbReference type="PROSITE-ProRule" id="PRU00191"/>
    </source>
</evidence>
<dbReference type="Gene3D" id="2.30.30.40">
    <property type="entry name" value="SH3 Domains"/>
    <property type="match status" value="1"/>
</dbReference>
<dbReference type="InterPro" id="IPR008266">
    <property type="entry name" value="Tyr_kinase_AS"/>
</dbReference>
<dbReference type="SMART" id="SM00326">
    <property type="entry name" value="SH3"/>
    <property type="match status" value="1"/>
</dbReference>
<dbReference type="InterPro" id="IPR000719">
    <property type="entry name" value="Prot_kinase_dom"/>
</dbReference>
<feature type="binding site" evidence="14">
    <location>
        <position position="268"/>
    </location>
    <ligand>
        <name>ATP</name>
        <dbReference type="ChEBI" id="CHEBI:30616"/>
    </ligand>
</feature>
<dbReference type="InterPro" id="IPR011009">
    <property type="entry name" value="Kinase-like_dom_sf"/>
</dbReference>
<dbReference type="SMART" id="SM00252">
    <property type="entry name" value="SH2"/>
    <property type="match status" value="1"/>
</dbReference>
<dbReference type="RefSeq" id="XP_031556884.1">
    <property type="nucleotide sequence ID" value="XM_031701024.1"/>
</dbReference>
<dbReference type="SMART" id="SM00219">
    <property type="entry name" value="TyrKc"/>
    <property type="match status" value="1"/>
</dbReference>
<dbReference type="OrthoDB" id="28230at2759"/>
<gene>
    <name evidence="21" type="primary">LOC116293580</name>
</gene>
<proteinExistence type="inferred from homology"/>
<dbReference type="Proteomes" id="UP000515163">
    <property type="component" value="Unplaced"/>
</dbReference>
<dbReference type="EC" id="2.7.10.2" evidence="15"/>
<feature type="domain" description="SH3" evidence="18">
    <location>
        <begin position="56"/>
        <end position="118"/>
    </location>
</feature>
<evidence type="ECO:0000256" key="14">
    <source>
        <dbReference type="PROSITE-ProRule" id="PRU10141"/>
    </source>
</evidence>
<evidence type="ECO:0000256" key="5">
    <source>
        <dbReference type="ARBA" id="ARBA00022741"/>
    </source>
</evidence>